<dbReference type="RefSeq" id="WP_197690143.1">
    <property type="nucleotide sequence ID" value="NZ_JADQUG010000024.1"/>
</dbReference>
<accession>A0ABS0LCE0</accession>
<organism evidence="1 2">
    <name type="scientific">Corynebacterium belfantii</name>
    <dbReference type="NCBI Taxonomy" id="2014537"/>
    <lineage>
        <taxon>Bacteria</taxon>
        <taxon>Bacillati</taxon>
        <taxon>Actinomycetota</taxon>
        <taxon>Actinomycetes</taxon>
        <taxon>Mycobacteriales</taxon>
        <taxon>Corynebacteriaceae</taxon>
        <taxon>Corynebacterium</taxon>
    </lineage>
</organism>
<gene>
    <name evidence="1" type="ORF">I4J41_06885</name>
</gene>
<evidence type="ECO:0000313" key="1">
    <source>
        <dbReference type="EMBL" id="MBG9354331.1"/>
    </source>
</evidence>
<name>A0ABS0LCE0_9CORY</name>
<sequence>MSKITVTSAIREDDFVFDAPACEVQQDGTLLIYADTEGVCVLAGFATGVWAAFLIEEG</sequence>
<dbReference type="Proteomes" id="UP000615580">
    <property type="component" value="Unassembled WGS sequence"/>
</dbReference>
<reference evidence="1 2" key="1">
    <citation type="journal article" date="2020" name="J. Clin. Microbiol.">
        <title>Assessing the Genetic Diversity of Austrian Corynebacterium diphtheriae Clinical Isolates, 2011-2019.</title>
        <authorList>
            <person name="Schaeffer J."/>
            <person name="Huhulescu S."/>
            <person name="Stoeger A."/>
            <person name="Allerberger F."/>
            <person name="Ruppitsch W."/>
        </authorList>
    </citation>
    <scope>NUCLEOTIDE SEQUENCE [LARGE SCALE GENOMIC DNA]</scope>
    <source>
        <strain evidence="1 2">04-17</strain>
    </source>
</reference>
<evidence type="ECO:0000313" key="2">
    <source>
        <dbReference type="Proteomes" id="UP000615580"/>
    </source>
</evidence>
<proteinExistence type="predicted"/>
<keyword evidence="2" id="KW-1185">Reference proteome</keyword>
<protein>
    <submittedName>
        <fullName evidence="1">Uncharacterized protein</fullName>
    </submittedName>
</protein>
<dbReference type="EMBL" id="JADQUG010000024">
    <property type="protein sequence ID" value="MBG9354331.1"/>
    <property type="molecule type" value="Genomic_DNA"/>
</dbReference>
<comment type="caution">
    <text evidence="1">The sequence shown here is derived from an EMBL/GenBank/DDBJ whole genome shotgun (WGS) entry which is preliminary data.</text>
</comment>